<sequence>MNSTADRTIQVGRRARAVARHRLSAAVGLGLSAGLVLSACGTADEPAESPSATTDPSSSPVETVTESPSPTADQTTMETETSSPSSPSEDTDRDPLAGPTQTYTTESGTFTWTFPETWTASQEDYNEENLDYLGVPYEEVLFQDAEQAVEFRATTGIGPTDNDGPKPDVVGVLEAEELPEIPVNEGENATGSGPVWYRAALLQANEDIQDSGRFDGQEFLLSVQVVNMPEDVDPEGTDESFWSAWFYEQPPAEGFEHGAATFLSGTVTQDAAEETTGLEGEDAMRAVLDTEEYAGLRAVMSSMEVDVP</sequence>
<evidence type="ECO:0000256" key="2">
    <source>
        <dbReference type="SAM" id="SignalP"/>
    </source>
</evidence>
<dbReference type="OrthoDB" id="4965537at2"/>
<reference evidence="3 4" key="1">
    <citation type="submission" date="2018-07" db="EMBL/GenBank/DDBJ databases">
        <title>Sequencing the genomes of 1000 actinobacteria strains.</title>
        <authorList>
            <person name="Klenk H.-P."/>
        </authorList>
    </citation>
    <scope>NUCLEOTIDE SEQUENCE [LARGE SCALE GENOMIC DNA]</scope>
    <source>
        <strain evidence="3 4">DSM 14442</strain>
    </source>
</reference>
<gene>
    <name evidence="3" type="ORF">C8E99_1223</name>
</gene>
<proteinExistence type="predicted"/>
<comment type="caution">
    <text evidence="3">The sequence shown here is derived from an EMBL/GenBank/DDBJ whole genome shotgun (WGS) entry which is preliminary data.</text>
</comment>
<feature type="compositionally biased region" description="Polar residues" evidence="1">
    <location>
        <begin position="61"/>
        <end position="74"/>
    </location>
</feature>
<name>A0A3D9LAX0_9MICC</name>
<protein>
    <submittedName>
        <fullName evidence="3">Uncharacterized protein</fullName>
    </submittedName>
</protein>
<dbReference type="RefSeq" id="WP_115931537.1">
    <property type="nucleotide sequence ID" value="NZ_QREH01000001.1"/>
</dbReference>
<evidence type="ECO:0000313" key="4">
    <source>
        <dbReference type="Proteomes" id="UP000256727"/>
    </source>
</evidence>
<accession>A0A3D9LAX0</accession>
<dbReference type="EMBL" id="QREH01000001">
    <property type="protein sequence ID" value="REE03415.1"/>
    <property type="molecule type" value="Genomic_DNA"/>
</dbReference>
<dbReference type="Proteomes" id="UP000256727">
    <property type="component" value="Unassembled WGS sequence"/>
</dbReference>
<feature type="region of interest" description="Disordered" evidence="1">
    <location>
        <begin position="42"/>
        <end position="109"/>
    </location>
</feature>
<keyword evidence="2" id="KW-0732">Signal</keyword>
<feature type="compositionally biased region" description="Polar residues" evidence="1">
    <location>
        <begin position="99"/>
        <end position="109"/>
    </location>
</feature>
<dbReference type="AlphaFoldDB" id="A0A3D9LAX0"/>
<feature type="signal peptide" evidence="2">
    <location>
        <begin position="1"/>
        <end position="38"/>
    </location>
</feature>
<feature type="compositionally biased region" description="Low complexity" evidence="1">
    <location>
        <begin position="48"/>
        <end position="60"/>
    </location>
</feature>
<feature type="compositionally biased region" description="Low complexity" evidence="1">
    <location>
        <begin position="75"/>
        <end position="88"/>
    </location>
</feature>
<evidence type="ECO:0000313" key="3">
    <source>
        <dbReference type="EMBL" id="REE03415.1"/>
    </source>
</evidence>
<feature type="chain" id="PRO_5039289527" evidence="2">
    <location>
        <begin position="39"/>
        <end position="308"/>
    </location>
</feature>
<organism evidence="3 4">
    <name type="scientific">Citricoccus muralis</name>
    <dbReference type="NCBI Taxonomy" id="169134"/>
    <lineage>
        <taxon>Bacteria</taxon>
        <taxon>Bacillati</taxon>
        <taxon>Actinomycetota</taxon>
        <taxon>Actinomycetes</taxon>
        <taxon>Micrococcales</taxon>
        <taxon>Micrococcaceae</taxon>
        <taxon>Citricoccus</taxon>
    </lineage>
</organism>
<keyword evidence="4" id="KW-1185">Reference proteome</keyword>
<evidence type="ECO:0000256" key="1">
    <source>
        <dbReference type="SAM" id="MobiDB-lite"/>
    </source>
</evidence>